<dbReference type="EMBL" id="JASBRG010000007">
    <property type="protein sequence ID" value="MDI3321388.1"/>
    <property type="molecule type" value="Genomic_DNA"/>
</dbReference>
<dbReference type="InterPro" id="IPR050708">
    <property type="entry name" value="T6SS_VgrG/RHS"/>
</dbReference>
<dbReference type="PANTHER" id="PTHR32305:SF15">
    <property type="entry name" value="PROTEIN RHSA-RELATED"/>
    <property type="match status" value="1"/>
</dbReference>
<dbReference type="InterPro" id="IPR022385">
    <property type="entry name" value="Rhs_assc_core"/>
</dbReference>
<dbReference type="NCBIfam" id="TIGR03696">
    <property type="entry name" value="Rhs_assc_core"/>
    <property type="match status" value="1"/>
</dbReference>
<comment type="caution">
    <text evidence="2">The sequence shown here is derived from an EMBL/GenBank/DDBJ whole genome shotgun (WGS) entry which is preliminary data.</text>
</comment>
<dbReference type="Pfam" id="PF13385">
    <property type="entry name" value="Laminin_G_3"/>
    <property type="match status" value="1"/>
</dbReference>
<dbReference type="InterPro" id="IPR045619">
    <property type="entry name" value="DUF6443"/>
</dbReference>
<proteinExistence type="predicted"/>
<reference evidence="2 3" key="1">
    <citation type="submission" date="2023-05" db="EMBL/GenBank/DDBJ databases">
        <title>Genome sequence of Pinibacter sp. MAH-24.</title>
        <authorList>
            <person name="Huq M.A."/>
        </authorList>
    </citation>
    <scope>NUCLEOTIDE SEQUENCE [LARGE SCALE GENOMIC DNA]</scope>
    <source>
        <strain evidence="2 3">MAH-24</strain>
    </source>
</reference>
<evidence type="ECO:0000259" key="1">
    <source>
        <dbReference type="Pfam" id="PF20041"/>
    </source>
</evidence>
<dbReference type="Pfam" id="PF20041">
    <property type="entry name" value="DUF6443"/>
    <property type="match status" value="1"/>
</dbReference>
<dbReference type="SUPFAM" id="SSF49899">
    <property type="entry name" value="Concanavalin A-like lectins/glucanases"/>
    <property type="match status" value="1"/>
</dbReference>
<protein>
    <submittedName>
        <fullName evidence="2">RHS repeat-associated core domain-containing protein</fullName>
    </submittedName>
</protein>
<sequence>MKRIVFWVLLLGGLVVNNNVSAQWKYEEYTKALNGAQNPLNVGDVLTVTDVLLADPGAKPAVTATNDITNIVSLAFNEQFQPGAAPLPDTCSITVRAKISVSQNDPNIINTTTRDFTITYSKDNPYKKNDVFYFTSGRSVKVEIIAIDKSNIDVQVAKTLIVLTNDLRIDRNYDMNCTDCGLRPISGYATGTNGSGGLVNINWSASKWAKAYDLEWTYISSQAYADNRYGTSGTAAFAQNVFRNNATRVTVKDVTYSIPLLFNDNGYVFFRYRAVQELADGQRLTSKWSSEYDPANGLGSYYYIGHENNLNWKTATSFAEEGKRKSVAQYYDGTLRERQTVTADNTTNRNIVGETLYDNQGRPAITVLPAPTIYSPIRYLPTVTSLNAPGSEYTKDLYDGLAANADYCNGAAPGMGTDNGASQYYSPANPDKNTGINKFIPDAKTFPFSETKYTQDNTGRIAAQGGVGESFRLGSSHETKYYYGSASQMDLDALFGTEVGDASHYQKNMVRDANGQYSISYMDMKGRTVATALAGAAPPNVSQLDSYAYASQTESLLTPVNNISKDNSIVFSRTLLVPQQDTISFTYSLNPQTLTMANWNNQPICYDCLYDLTITIADECNNQNMPDGKPFVYTKSNFSLDEINSNCADPSKGLTQSFDVVLPEGSYTITKELSISQYGKNYYRDNIYMPNNSKTTFQDIYNQQMTVVKQQLGDCSTNGQFTKAPDYEYYRQAMYDQMEPRGPYEVKYNRPLRPGEELSMDDAITNHPEFNVYQNYKLLTASNDWDDAMNAVTTYDEAVQKGYLNPLTMGTPNAQKFASNGNADPFFAGIGQRYKGQMTDSINRAVVTALANGKPSAYADLWSLSNMMAKCGLVDGIMDKNCINTYSNSANVFNTSLLCPTELDDAWNKFKTIYLAKKGMLTAAFLFSVGHPVVDDNFRIFPDPRLYINKDSLKGVDPYPTDPVQLTEQAKAALQSSVDANCRAYADYWWSKLEAADCGFDKAKDYDNVISRLVEVCKAGGDATHPLGASTIKPGATASFRSFNDAIIDYAKNNADRIVTDVTICNGTLIDAPGPYEKPFISVNEPVSAKPTDCECKNISGLYQVYNSTYKSKYPTMSSFMKSVYKTNITDGAIDSLRRMCNDELKCTRIPMAVILPPVLQCGNVQSVCADCEKVNNAFSDFKSAYFNVTPTSDEDTAKKNIFFAGYMNDRTGLGKTATDYLNFIDQCNKTPGAYAGSVDVVDSASNCMPDVITFPSTGVPKPTWIDCSDLINAYQNFIVEFPNHTKGATVHMYVFGDSPSYLAATDKQVLKQENNSNTTWTILQANDRLTKGGATAYLLPAMMSAKVVANSIALSNGEVTMSGDSILPPPPAPKLNQMATPVYIWRDSVMNGKQLFEWYMSEHLNVVGYGYTYLNFADWLINSCGYKLNQLPWNDTVAVRQDTLQNIWNRFMAKYAADKLSITETIGVPIIKSILIKSNVSTVLSNEDGIVAATWCYPGWFTQRTANTYNLAALPKNANINNATLNLYAYRFYGLFATHFRDVSQSPYMQLQPVKGVYIPARNTFDIQPGNYAGMSAINLPVTNSAQVNSGNPNDFWSNQNYSAQNVTTLVSSMYANIKNTGINYPVQYRLNDENVINSLQKIIQFGGPSCSDASKKSSLNVSYTASRCDVFAAFVNNALGTYMDIAAIKALYASKGKLVISDDCTSAAAGPGCGAKEQERAYLQLSGNPYDENVGFTSITNNFTMEFWAKPTSAHEIDWESGWGYDGLSGQKYAIAPAYGLITGNANMAGAGVSVGTNGVSVYEHSANYMPAVAVWTGDLTDWTHIAVVYTNKQPQIYINGQLVQTGETSIKAGVFPSYGLFGGIYGGMDGYLAEVRIYNNSRTQAQIQLDMNSTTADVNDNNLAAYWPLNEGNGTFLYDASGKGKGLTIENDATWANGTSAILPVATAHAKIYASDLLLCGNNTEPTFMPLPASVLPNACKDSTSMAYAFAQEVYNFRQDSLLGNFDNEYTKKCLSAAAYESLTMTSRTSEYHYTLYYYDQAGNLIKTVPPAGVAVNRDPSWLALVAQKRAAGGSETPLHKLYTLYRYNSLNQLVSQYSPDGGQTNFWYDKLGRLAVSKNEEQKKNSLYSYTLYDALGRITETGQKQQPSAITDAMARDVSSLQNWINYNNNTYPQTQVTRTVYDDMAPIGSVYTALHQKAYTLRNRVSYTQYFDQLQYAANAPSYLNHDQATYYSYDIHGNVDVLLHDYATGAMAANGYNRFKLVAYGYDLVSGKVNMVSYQPGKQDEMYHRYEYDAENRLTNVYTTHRKAFVGDQNVEEKEASYNYYLHGPLARTVLGNNVQGIDYAYTLQGWLKGVNSTALNPAFDMGGDAGSSSLTAKDAYGFSLNYHKEDYKAINQTVLPFAETGTDVDALTRGSYKALYNGNISNMSVGIKGLGTLLYNYGYDQLNRIRSMDAYNKFDSVNNSWAGLNAAGVYGEKITYDANGNIKSYDRDGNKAGSNLAMDRLTYNYIDGTNKLDHIKDAVPDDAYIADIDSQAVHNYTYDAIGNMTKDSKGGVDKMEWTVYGKVKRVTKSNNITIDYTYDAAGNRISKTLSGSGVTDGPVTTWYVRDAQGNMLTTYTIKQNSIVAADQSIYGSSRLGVINRNLILNSSLEIASSTLPGIGTVYADEMIRGKRQYELTNHLGNVLATISDKKKPVITGGKIDYFEPIVLTATDYYPFGMTMPGRTLAIGSGVAGATVSGTTTVNGYTVPVDLSVTNRSSSQPTEYVASNRVVLEGEVQSLASDEFVAYIADGSYAGTGNQGGGGSSGSTELYMYGFNGKERDNSIGTDVYDYGMRISDSRTGRFFSVDPLTIKYPWLSTYQFGSNRPIDGIDQDGLEHSPAGKFGIYNEVVVDATANTRYNMNPALLQQAVAEAPKREAQRTISAIHSNYSPSVLKQSPVPSGPYEAAQWKASSERQFEAAGYNADGSRPPLMRLADNKTFKNAANNLILPGIEFYGYVDGASELKALYKGAGKLWLGSSKFGADAATLKSFENLKPKKGWFDVVVHGDNAAPGVLFNIDGNPIGAEGLYKTMLENGYNGTDKIRLISCNAGLGGKSSVAQELSNLTNTQVIAPSAKTLVDKSGKFITSDASKYKVFNPTP</sequence>
<keyword evidence="3" id="KW-1185">Reference proteome</keyword>
<organism evidence="2 3">
    <name type="scientific">Pinibacter soli</name>
    <dbReference type="NCBI Taxonomy" id="3044211"/>
    <lineage>
        <taxon>Bacteria</taxon>
        <taxon>Pseudomonadati</taxon>
        <taxon>Bacteroidota</taxon>
        <taxon>Chitinophagia</taxon>
        <taxon>Chitinophagales</taxon>
        <taxon>Chitinophagaceae</taxon>
        <taxon>Pinibacter</taxon>
    </lineage>
</organism>
<dbReference type="Proteomes" id="UP001226434">
    <property type="component" value="Unassembled WGS sequence"/>
</dbReference>
<dbReference type="PANTHER" id="PTHR32305">
    <property type="match status" value="1"/>
</dbReference>
<dbReference type="RefSeq" id="WP_282335496.1">
    <property type="nucleotide sequence ID" value="NZ_JASBRG010000007.1"/>
</dbReference>
<dbReference type="Gene3D" id="2.60.120.200">
    <property type="match status" value="1"/>
</dbReference>
<name>A0ABT6RFS6_9BACT</name>
<evidence type="ECO:0000313" key="2">
    <source>
        <dbReference type="EMBL" id="MDI3321388.1"/>
    </source>
</evidence>
<feature type="domain" description="DUF6443" evidence="1">
    <location>
        <begin position="317"/>
        <end position="483"/>
    </location>
</feature>
<evidence type="ECO:0000313" key="3">
    <source>
        <dbReference type="Proteomes" id="UP001226434"/>
    </source>
</evidence>
<gene>
    <name evidence="2" type="ORF">QJ048_16455</name>
</gene>
<dbReference type="Gene3D" id="2.180.10.10">
    <property type="entry name" value="RHS repeat-associated core"/>
    <property type="match status" value="2"/>
</dbReference>
<accession>A0ABT6RFS6</accession>
<dbReference type="InterPro" id="IPR013320">
    <property type="entry name" value="ConA-like_dom_sf"/>
</dbReference>